<keyword evidence="1" id="KW-0732">Signal</keyword>
<evidence type="ECO:0000313" key="3">
    <source>
        <dbReference type="Proteomes" id="UP001143304"/>
    </source>
</evidence>
<keyword evidence="3" id="KW-1185">Reference proteome</keyword>
<evidence type="ECO:0000313" key="2">
    <source>
        <dbReference type="EMBL" id="MCX2977554.1"/>
    </source>
</evidence>
<proteinExistence type="predicted"/>
<sequence length="544" mass="57177">MKATFKPLSLAVAVAAAGVAGTSNAQPMDLAAETGLGDLALVPFYTVRDDWTTGVSVINTSEATQVIKIRMRRAVDSMDALDFNVVLSPNDVWTGYAARAEELDASGERAIRWFSNDNSCTVPALTASADTPYLQMPTIYRAGAETGYIEILTMGETVDELQPIARAALHAEAFGGLPADCPKVVRNFLRGTTPVDYAADYASLPSAGARVDGVINSELTMNSTVAAPGYETSAYIESDNVIRVSYFIRDGASGTEFGNAAVHIADFFNGASMTNQVQGVAAGDLQGFDSPDLNGAAPFSANQLGIGGDYGAAVFGQFRSIMGATQIINDWSANDTGNFAVNTDWVVTAPGQYLMLDLPAYLTSLATTSNCLGGTPGNPNVVTATGANCDFRDLPLTVNATVYSREEDEIGVTPDEVVVSPAPIVPPTVVTFDREVNVVSWGVGEDGEPETIINGEDEVISFPRPEGALAGWANVVITPDAAKARAICEFDAAVPSIVVSCTPASGGVPLIGFVAWERNFDNAPASNFGRIVEHAFPDRGQLQP</sequence>
<dbReference type="EMBL" id="SHNO01000001">
    <property type="protein sequence ID" value="MCX2977554.1"/>
    <property type="molecule type" value="Genomic_DNA"/>
</dbReference>
<comment type="caution">
    <text evidence="2">The sequence shown here is derived from an EMBL/GenBank/DDBJ whole genome shotgun (WGS) entry which is preliminary data.</text>
</comment>
<organism evidence="2 3">
    <name type="scientific">Candidatus Marimicrobium litorale</name>
    <dbReference type="NCBI Taxonomy" id="2518991"/>
    <lineage>
        <taxon>Bacteria</taxon>
        <taxon>Pseudomonadati</taxon>
        <taxon>Pseudomonadota</taxon>
        <taxon>Gammaproteobacteria</taxon>
        <taxon>Cellvibrionales</taxon>
        <taxon>Halieaceae</taxon>
        <taxon>Marimicrobium</taxon>
    </lineage>
</organism>
<reference evidence="2" key="1">
    <citation type="submission" date="2019-02" db="EMBL/GenBank/DDBJ databases">
        <authorList>
            <person name="Li S.-H."/>
        </authorList>
    </citation>
    <scope>NUCLEOTIDE SEQUENCE</scope>
    <source>
        <strain evidence="2">IMCC11814</strain>
    </source>
</reference>
<accession>A0ABT3T682</accession>
<dbReference type="RefSeq" id="WP_279249269.1">
    <property type="nucleotide sequence ID" value="NZ_SHNO01000001.1"/>
</dbReference>
<name>A0ABT3T682_9GAMM</name>
<evidence type="ECO:0000256" key="1">
    <source>
        <dbReference type="SAM" id="SignalP"/>
    </source>
</evidence>
<feature type="chain" id="PRO_5045760439" evidence="1">
    <location>
        <begin position="26"/>
        <end position="544"/>
    </location>
</feature>
<dbReference type="Proteomes" id="UP001143304">
    <property type="component" value="Unassembled WGS sequence"/>
</dbReference>
<gene>
    <name evidence="2" type="ORF">EYC82_09335</name>
</gene>
<protein>
    <submittedName>
        <fullName evidence="2">Uncharacterized protein</fullName>
    </submittedName>
</protein>
<feature type="signal peptide" evidence="1">
    <location>
        <begin position="1"/>
        <end position="25"/>
    </location>
</feature>